<evidence type="ECO:0000313" key="8">
    <source>
        <dbReference type="EMBL" id="KAL1007275.1"/>
    </source>
</evidence>
<keyword evidence="9" id="KW-1185">Reference proteome</keyword>
<dbReference type="Gene3D" id="3.80.10.10">
    <property type="entry name" value="Ribonuclease Inhibitor"/>
    <property type="match status" value="2"/>
</dbReference>
<keyword evidence="4" id="KW-0677">Repeat</keyword>
<dbReference type="EMBL" id="JAGEUA010000002">
    <property type="protein sequence ID" value="KAL1007275.1"/>
    <property type="molecule type" value="Genomic_DNA"/>
</dbReference>
<feature type="compositionally biased region" description="Basic and acidic residues" evidence="7">
    <location>
        <begin position="299"/>
        <end position="315"/>
    </location>
</feature>
<dbReference type="SUPFAM" id="SSF52075">
    <property type="entry name" value="Outer arm dynein light chain 1"/>
    <property type="match status" value="1"/>
</dbReference>
<sequence>MHDPEHMEHDDVPTPANCTPLPATASEGNGQTSSSQREVDKLIQDEQIGKNKYSSPRMTKSFLKDLCKKDKLYMTPKLNDTLYLHYKGFSTIENLEEYTGLRCLFLQSNGLKRIQNLQAQTNLRCLFLHQNLIHKLENLEPLNKLCTLNVCNNYICTIENISCLPDLGTLQISHNKLQTVEDIEHLSQCCSLCVLDLSHNLLDDPEILTVLESMPELRVLNLMGNEVIKKIPHYRKNLIVRLKDLTYLDDRPVFPKERSCAEAWAAGGLEAERRERELWQTNERRKIQESLDGLATIRDRARESQEPKELQDKEIQSPCEENQSPGQEGIQDLVENTLGDWHGPGPMVTELEDTKELETIQLELCPPLCIDDLPDLDDVDFQDPESTFFLSSPRVLLRKIEVLSENDIDEQPIKHQKGTALMSETRHTSDQCSDLLFKVQLLTNAEERIQSESQEEPNQSQNREASKPQCLIEELD</sequence>
<evidence type="ECO:0000256" key="4">
    <source>
        <dbReference type="ARBA" id="ARBA00022737"/>
    </source>
</evidence>
<dbReference type="GO" id="GO:0005929">
    <property type="term" value="C:cilium"/>
    <property type="evidence" value="ECO:0007669"/>
    <property type="project" value="UniProtKB-SubCell"/>
</dbReference>
<name>A0ABD0XET8_UMBPY</name>
<dbReference type="InterPro" id="IPR032675">
    <property type="entry name" value="LRR_dom_sf"/>
</dbReference>
<proteinExistence type="inferred from homology"/>
<evidence type="ECO:0000256" key="3">
    <source>
        <dbReference type="ARBA" id="ARBA00022614"/>
    </source>
</evidence>
<dbReference type="PANTHER" id="PTHR45973">
    <property type="entry name" value="PROTEIN PHOSPHATASE 1 REGULATORY SUBUNIT SDS22-RELATED"/>
    <property type="match status" value="1"/>
</dbReference>
<evidence type="ECO:0008006" key="10">
    <source>
        <dbReference type="Google" id="ProtNLM"/>
    </source>
</evidence>
<keyword evidence="3" id="KW-0433">Leucine-rich repeat</keyword>
<dbReference type="PROSITE" id="PS51450">
    <property type="entry name" value="LRR"/>
    <property type="match status" value="5"/>
</dbReference>
<dbReference type="AlphaFoldDB" id="A0ABD0XET8"/>
<comment type="subcellular location">
    <subcellularLocation>
        <location evidence="1">Cell projection</location>
        <location evidence="1">Cilium</location>
    </subcellularLocation>
</comment>
<dbReference type="InterPro" id="IPR050576">
    <property type="entry name" value="Cilia_flagella_integrity"/>
</dbReference>
<protein>
    <recommendedName>
        <fullName evidence="10">Dynein assembly factor 1, axonemal</fullName>
    </recommendedName>
</protein>
<dbReference type="Proteomes" id="UP001557470">
    <property type="component" value="Unassembled WGS sequence"/>
</dbReference>
<keyword evidence="6" id="KW-0966">Cell projection</keyword>
<organism evidence="8 9">
    <name type="scientific">Umbra pygmaea</name>
    <name type="common">Eastern mudminnow</name>
    <dbReference type="NCBI Taxonomy" id="75934"/>
    <lineage>
        <taxon>Eukaryota</taxon>
        <taxon>Metazoa</taxon>
        <taxon>Chordata</taxon>
        <taxon>Craniata</taxon>
        <taxon>Vertebrata</taxon>
        <taxon>Euteleostomi</taxon>
        <taxon>Actinopterygii</taxon>
        <taxon>Neopterygii</taxon>
        <taxon>Teleostei</taxon>
        <taxon>Protacanthopterygii</taxon>
        <taxon>Esociformes</taxon>
        <taxon>Umbridae</taxon>
        <taxon>Umbra</taxon>
    </lineage>
</organism>
<comment type="similarity">
    <text evidence="2">Belongs to the DNAAF1 family.</text>
</comment>
<accession>A0ABD0XET8</accession>
<feature type="region of interest" description="Disordered" evidence="7">
    <location>
        <begin position="447"/>
        <end position="476"/>
    </location>
</feature>
<dbReference type="FunFam" id="3.80.10.10:FF:000166">
    <property type="entry name" value="Dynein assembly factor 1, axonemal"/>
    <property type="match status" value="1"/>
</dbReference>
<feature type="region of interest" description="Disordered" evidence="7">
    <location>
        <begin position="299"/>
        <end position="327"/>
    </location>
</feature>
<feature type="compositionally biased region" description="Polar residues" evidence="7">
    <location>
        <begin position="26"/>
        <end position="36"/>
    </location>
</feature>
<feature type="region of interest" description="Disordered" evidence="7">
    <location>
        <begin position="1"/>
        <end position="39"/>
    </location>
</feature>
<dbReference type="FunFam" id="3.80.10.10:FF:000331">
    <property type="entry name" value="Dynein assembly factor 1, axonemal homolog"/>
    <property type="match status" value="1"/>
</dbReference>
<reference evidence="8 9" key="1">
    <citation type="submission" date="2024-06" db="EMBL/GenBank/DDBJ databases">
        <authorList>
            <person name="Pan Q."/>
            <person name="Wen M."/>
            <person name="Jouanno E."/>
            <person name="Zahm M."/>
            <person name="Klopp C."/>
            <person name="Cabau C."/>
            <person name="Louis A."/>
            <person name="Berthelot C."/>
            <person name="Parey E."/>
            <person name="Roest Crollius H."/>
            <person name="Montfort J."/>
            <person name="Robinson-Rechavi M."/>
            <person name="Bouchez O."/>
            <person name="Lampietro C."/>
            <person name="Lopez Roques C."/>
            <person name="Donnadieu C."/>
            <person name="Postlethwait J."/>
            <person name="Bobe J."/>
            <person name="Verreycken H."/>
            <person name="Guiguen Y."/>
        </authorList>
    </citation>
    <scope>NUCLEOTIDE SEQUENCE [LARGE SCALE GENOMIC DNA]</scope>
    <source>
        <strain evidence="8">Up_M1</strain>
        <tissue evidence="8">Testis</tissue>
    </source>
</reference>
<feature type="compositionally biased region" description="Basic and acidic residues" evidence="7">
    <location>
        <begin position="1"/>
        <end position="12"/>
    </location>
</feature>
<dbReference type="Pfam" id="PF14580">
    <property type="entry name" value="LRR_9"/>
    <property type="match status" value="1"/>
</dbReference>
<evidence type="ECO:0000256" key="6">
    <source>
        <dbReference type="ARBA" id="ARBA00023273"/>
    </source>
</evidence>
<gene>
    <name evidence="8" type="ORF">UPYG_G00084400</name>
</gene>
<evidence type="ECO:0000256" key="2">
    <source>
        <dbReference type="ARBA" id="ARBA00006453"/>
    </source>
</evidence>
<comment type="caution">
    <text evidence="8">The sequence shown here is derived from an EMBL/GenBank/DDBJ whole genome shotgun (WGS) entry which is preliminary data.</text>
</comment>
<evidence type="ECO:0000256" key="1">
    <source>
        <dbReference type="ARBA" id="ARBA00004138"/>
    </source>
</evidence>
<keyword evidence="5" id="KW-0969">Cilium</keyword>
<evidence type="ECO:0000256" key="5">
    <source>
        <dbReference type="ARBA" id="ARBA00023069"/>
    </source>
</evidence>
<dbReference type="PANTHER" id="PTHR45973:SF9">
    <property type="entry name" value="LEUCINE-RICH REPEAT-CONTAINING PROTEIN 46"/>
    <property type="match status" value="1"/>
</dbReference>
<dbReference type="SMART" id="SM00365">
    <property type="entry name" value="LRR_SD22"/>
    <property type="match status" value="4"/>
</dbReference>
<evidence type="ECO:0000256" key="7">
    <source>
        <dbReference type="SAM" id="MobiDB-lite"/>
    </source>
</evidence>
<dbReference type="InterPro" id="IPR001611">
    <property type="entry name" value="Leu-rich_rpt"/>
</dbReference>
<evidence type="ECO:0000313" key="9">
    <source>
        <dbReference type="Proteomes" id="UP001557470"/>
    </source>
</evidence>